<accession>B1WY74</accession>
<organism evidence="1 2">
    <name type="scientific">Crocosphaera subtropica (strain ATCC 51142 / BH68)</name>
    <name type="common">Cyanothece sp. (strain ATCC 51142)</name>
    <dbReference type="NCBI Taxonomy" id="43989"/>
    <lineage>
        <taxon>Bacteria</taxon>
        <taxon>Bacillati</taxon>
        <taxon>Cyanobacteriota</taxon>
        <taxon>Cyanophyceae</taxon>
        <taxon>Oscillatoriophycideae</taxon>
        <taxon>Chroococcales</taxon>
        <taxon>Aphanothecaceae</taxon>
        <taxon>Crocosphaera</taxon>
        <taxon>Crocosphaera subtropica</taxon>
    </lineage>
</organism>
<dbReference type="Proteomes" id="UP000001203">
    <property type="component" value="Chromosome circular"/>
</dbReference>
<dbReference type="RefSeq" id="WP_009545514.1">
    <property type="nucleotide sequence ID" value="NC_010546.1"/>
</dbReference>
<keyword evidence="2" id="KW-1185">Reference proteome</keyword>
<dbReference type="HOGENOM" id="CLU_210200_0_0_3"/>
<dbReference type="eggNOG" id="ENOG5033A2S">
    <property type="taxonomic scope" value="Bacteria"/>
</dbReference>
<sequence>MNEEVNVSQVQEPITTAPPEIYQIIERVLSLEKSKLSLRSPRNINDDIVQIIKEVIQ</sequence>
<proteinExistence type="predicted"/>
<evidence type="ECO:0000313" key="1">
    <source>
        <dbReference type="EMBL" id="ACB52658.1"/>
    </source>
</evidence>
<dbReference type="STRING" id="43989.cce_3310"/>
<reference evidence="1 2" key="1">
    <citation type="journal article" date="2008" name="Proc. Natl. Acad. Sci. U.S.A.">
        <title>The genome of Cyanothece 51142, a unicellular diazotrophic cyanobacterium important in the marine nitrogen cycle.</title>
        <authorList>
            <person name="Welsh E.A."/>
            <person name="Liberton M."/>
            <person name="Stoeckel J."/>
            <person name="Loh T."/>
            <person name="Elvitigala T."/>
            <person name="Wang C."/>
            <person name="Wollam A."/>
            <person name="Fulton R.S."/>
            <person name="Clifton S.W."/>
            <person name="Jacobs J.M."/>
            <person name="Aurora R."/>
            <person name="Ghosh B.K."/>
            <person name="Sherman L.A."/>
            <person name="Smith R.D."/>
            <person name="Wilson R.K."/>
            <person name="Pakrasi H.B."/>
        </authorList>
    </citation>
    <scope>NUCLEOTIDE SEQUENCE [LARGE SCALE GENOMIC DNA]</scope>
    <source>
        <strain evidence="2">ATCC 51142 / BH68</strain>
    </source>
</reference>
<dbReference type="EMBL" id="CP000806">
    <property type="protein sequence ID" value="ACB52658.1"/>
    <property type="molecule type" value="Genomic_DNA"/>
</dbReference>
<dbReference type="AlphaFoldDB" id="B1WY74"/>
<name>B1WY74_CROS5</name>
<protein>
    <submittedName>
        <fullName evidence="1">Uncharacterized protein</fullName>
    </submittedName>
</protein>
<dbReference type="KEGG" id="cyt:cce_3310"/>
<evidence type="ECO:0000313" key="2">
    <source>
        <dbReference type="Proteomes" id="UP000001203"/>
    </source>
</evidence>
<gene>
    <name evidence="1" type="ordered locus">cce_3310</name>
</gene>